<dbReference type="AlphaFoldDB" id="A0A2S6I921"/>
<sequence>MIPPLFTVIICTYDRSDLLRHCLDSLADQSDAPEDWELLVIDNNSTDATPRVTDDFLAAHPQLNGRRIREAQQGLSHARNRGYREAAADWVIYLDDDARADRRFLARTAELVRDRQYRIVGGVYYPWYHYGRPDWYRDRYASNALPAYRSLSVPPANYVATGGVMLWEKNLLAELGGFDPRVGMVGKRIAYGEETYLQAKARARGIAVAYDPRLIIYHVVIPKKLSVDWFFRSYFAAGRDAVLGGKVKPGFFSLAKELLLAAGVMTKDLLWYTPRLLGPDYYLENWLIDVFRKVAKRVGTVYTALLHDRVTHR</sequence>
<dbReference type="PANTHER" id="PTHR43685:SF3">
    <property type="entry name" value="SLR2126 PROTEIN"/>
    <property type="match status" value="1"/>
</dbReference>
<evidence type="ECO:0000259" key="1">
    <source>
        <dbReference type="Pfam" id="PF00535"/>
    </source>
</evidence>
<dbReference type="InterPro" id="IPR029044">
    <property type="entry name" value="Nucleotide-diphossugar_trans"/>
</dbReference>
<evidence type="ECO:0000313" key="2">
    <source>
        <dbReference type="EMBL" id="PPK87996.1"/>
    </source>
</evidence>
<dbReference type="SUPFAM" id="SSF53448">
    <property type="entry name" value="Nucleotide-diphospho-sugar transferases"/>
    <property type="match status" value="1"/>
</dbReference>
<dbReference type="InterPro" id="IPR001173">
    <property type="entry name" value="Glyco_trans_2-like"/>
</dbReference>
<dbReference type="InterPro" id="IPR050834">
    <property type="entry name" value="Glycosyltransf_2"/>
</dbReference>
<organism evidence="2 3">
    <name type="scientific">Neolewinella xylanilytica</name>
    <dbReference type="NCBI Taxonomy" id="1514080"/>
    <lineage>
        <taxon>Bacteria</taxon>
        <taxon>Pseudomonadati</taxon>
        <taxon>Bacteroidota</taxon>
        <taxon>Saprospiria</taxon>
        <taxon>Saprospirales</taxon>
        <taxon>Lewinellaceae</taxon>
        <taxon>Neolewinella</taxon>
    </lineage>
</organism>
<feature type="domain" description="Glycosyltransferase 2-like" evidence="1">
    <location>
        <begin position="7"/>
        <end position="150"/>
    </location>
</feature>
<gene>
    <name evidence="2" type="ORF">CLV84_0959</name>
</gene>
<reference evidence="2 3" key="1">
    <citation type="submission" date="2018-02" db="EMBL/GenBank/DDBJ databases">
        <title>Genomic Encyclopedia of Archaeal and Bacterial Type Strains, Phase II (KMG-II): from individual species to whole genera.</title>
        <authorList>
            <person name="Goeker M."/>
        </authorList>
    </citation>
    <scope>NUCLEOTIDE SEQUENCE [LARGE SCALE GENOMIC DNA]</scope>
    <source>
        <strain evidence="2 3">DSM 29526</strain>
    </source>
</reference>
<dbReference type="GO" id="GO:0016740">
    <property type="term" value="F:transferase activity"/>
    <property type="evidence" value="ECO:0007669"/>
    <property type="project" value="UniProtKB-KW"/>
</dbReference>
<proteinExistence type="predicted"/>
<dbReference type="EMBL" id="PTJC01000005">
    <property type="protein sequence ID" value="PPK87996.1"/>
    <property type="molecule type" value="Genomic_DNA"/>
</dbReference>
<comment type="caution">
    <text evidence="2">The sequence shown here is derived from an EMBL/GenBank/DDBJ whole genome shotgun (WGS) entry which is preliminary data.</text>
</comment>
<dbReference type="PANTHER" id="PTHR43685">
    <property type="entry name" value="GLYCOSYLTRANSFERASE"/>
    <property type="match status" value="1"/>
</dbReference>
<dbReference type="Gene3D" id="3.90.550.10">
    <property type="entry name" value="Spore Coat Polysaccharide Biosynthesis Protein SpsA, Chain A"/>
    <property type="match status" value="1"/>
</dbReference>
<dbReference type="OrthoDB" id="597270at2"/>
<protein>
    <submittedName>
        <fullName evidence="2">GT2 family glycosyltransferase</fullName>
    </submittedName>
</protein>
<keyword evidence="2" id="KW-0808">Transferase</keyword>
<name>A0A2S6I921_9BACT</name>
<evidence type="ECO:0000313" key="3">
    <source>
        <dbReference type="Proteomes" id="UP000237662"/>
    </source>
</evidence>
<accession>A0A2S6I921</accession>
<dbReference type="Proteomes" id="UP000237662">
    <property type="component" value="Unassembled WGS sequence"/>
</dbReference>
<keyword evidence="3" id="KW-1185">Reference proteome</keyword>
<dbReference type="RefSeq" id="WP_104418574.1">
    <property type="nucleotide sequence ID" value="NZ_PTJC01000005.1"/>
</dbReference>
<dbReference type="Pfam" id="PF00535">
    <property type="entry name" value="Glycos_transf_2"/>
    <property type="match status" value="1"/>
</dbReference>